<name>A0A1V9X7Y3_9ACAR</name>
<feature type="non-terminal residue" evidence="1">
    <location>
        <position position="103"/>
    </location>
</feature>
<evidence type="ECO:0000313" key="1">
    <source>
        <dbReference type="EMBL" id="OQR69667.1"/>
    </source>
</evidence>
<comment type="caution">
    <text evidence="1">The sequence shown here is derived from an EMBL/GenBank/DDBJ whole genome shotgun (WGS) entry which is preliminary data.</text>
</comment>
<dbReference type="InParanoid" id="A0A1V9X7Y3"/>
<evidence type="ECO:0000313" key="2">
    <source>
        <dbReference type="Proteomes" id="UP000192247"/>
    </source>
</evidence>
<gene>
    <name evidence="1" type="ORF">BIW11_12117</name>
</gene>
<keyword evidence="2" id="KW-1185">Reference proteome</keyword>
<accession>A0A1V9X7Y3</accession>
<reference evidence="1 2" key="1">
    <citation type="journal article" date="2017" name="Gigascience">
        <title>Draft genome of the honey bee ectoparasitic mite, Tropilaelaps mercedesae, is shaped by the parasitic life history.</title>
        <authorList>
            <person name="Dong X."/>
            <person name="Armstrong S.D."/>
            <person name="Xia D."/>
            <person name="Makepeace B.L."/>
            <person name="Darby A.C."/>
            <person name="Kadowaki T."/>
        </authorList>
    </citation>
    <scope>NUCLEOTIDE SEQUENCE [LARGE SCALE GENOMIC DNA]</scope>
    <source>
        <strain evidence="1">Wuxi-XJTLU</strain>
    </source>
</reference>
<organism evidence="1 2">
    <name type="scientific">Tropilaelaps mercedesae</name>
    <dbReference type="NCBI Taxonomy" id="418985"/>
    <lineage>
        <taxon>Eukaryota</taxon>
        <taxon>Metazoa</taxon>
        <taxon>Ecdysozoa</taxon>
        <taxon>Arthropoda</taxon>
        <taxon>Chelicerata</taxon>
        <taxon>Arachnida</taxon>
        <taxon>Acari</taxon>
        <taxon>Parasitiformes</taxon>
        <taxon>Mesostigmata</taxon>
        <taxon>Gamasina</taxon>
        <taxon>Dermanyssoidea</taxon>
        <taxon>Laelapidae</taxon>
        <taxon>Tropilaelaps</taxon>
    </lineage>
</organism>
<dbReference type="EMBL" id="MNPL01020206">
    <property type="protein sequence ID" value="OQR69667.1"/>
    <property type="molecule type" value="Genomic_DNA"/>
</dbReference>
<sequence length="103" mass="11571">MNDSDAEANLLARKEMLHRFPSFVPTKADLSEFRGWLRLCGRSVLVDVRCHSGNQEIAVTSSNGLLQSLLKELKADAPELLEKIQHMHQPAAYLCELVNALNR</sequence>
<dbReference type="Proteomes" id="UP000192247">
    <property type="component" value="Unassembled WGS sequence"/>
</dbReference>
<dbReference type="AlphaFoldDB" id="A0A1V9X7Y3"/>
<protein>
    <submittedName>
        <fullName evidence="1">E3 ubiquitin-protein ligase FANCL-like</fullName>
    </submittedName>
</protein>
<proteinExistence type="predicted"/>